<name>A0A2M7ULC5_9BACT</name>
<reference evidence="2" key="1">
    <citation type="submission" date="2017-09" db="EMBL/GenBank/DDBJ databases">
        <title>Depth-based differentiation of microbial function through sediment-hosted aquifers and enrichment of novel symbionts in the deep terrestrial subsurface.</title>
        <authorList>
            <person name="Probst A.J."/>
            <person name="Ladd B."/>
            <person name="Jarett J.K."/>
            <person name="Geller-Mcgrath D.E."/>
            <person name="Sieber C.M.K."/>
            <person name="Emerson J.B."/>
            <person name="Anantharaman K."/>
            <person name="Thomas B.C."/>
            <person name="Malmstrom R."/>
            <person name="Stieglmeier M."/>
            <person name="Klingl A."/>
            <person name="Woyke T."/>
            <person name="Ryan C.M."/>
            <person name="Banfield J.F."/>
        </authorList>
    </citation>
    <scope>NUCLEOTIDE SEQUENCE [LARGE SCALE GENOMIC DNA]</scope>
</reference>
<protein>
    <submittedName>
        <fullName evidence="1">Uncharacterized protein</fullName>
    </submittedName>
</protein>
<proteinExistence type="predicted"/>
<dbReference type="InterPro" id="IPR037257">
    <property type="entry name" value="T2SS_E_N_sf"/>
</dbReference>
<sequence length="97" mass="10609">MRVSDQQLKAFLLDAGLATESQLAKAESEAKRKQQRLGEVLVGQGTVKPADLARLQAYILGIPFVSLEKEVIPRGTLEIIPEAVAREHNIVVFKKSG</sequence>
<dbReference type="AlphaFoldDB" id="A0A2M7ULC5"/>
<gene>
    <name evidence="1" type="ORF">COY11_00390</name>
</gene>
<feature type="non-terminal residue" evidence="1">
    <location>
        <position position="97"/>
    </location>
</feature>
<dbReference type="SUPFAM" id="SSF160246">
    <property type="entry name" value="EspE N-terminal domain-like"/>
    <property type="match status" value="1"/>
</dbReference>
<dbReference type="EMBL" id="PFOG01000018">
    <property type="protein sequence ID" value="PIZ72226.1"/>
    <property type="molecule type" value="Genomic_DNA"/>
</dbReference>
<organism evidence="1 2">
    <name type="scientific">Candidatus Portnoybacteria bacterium CG_4_10_14_0_2_um_filter_44_20</name>
    <dbReference type="NCBI Taxonomy" id="1974799"/>
    <lineage>
        <taxon>Bacteria</taxon>
        <taxon>Candidatus Portnoyibacteriota</taxon>
    </lineage>
</organism>
<dbReference type="Proteomes" id="UP000229805">
    <property type="component" value="Unassembled WGS sequence"/>
</dbReference>
<accession>A0A2M7ULC5</accession>
<comment type="caution">
    <text evidence="1">The sequence shown here is derived from an EMBL/GenBank/DDBJ whole genome shotgun (WGS) entry which is preliminary data.</text>
</comment>
<evidence type="ECO:0000313" key="1">
    <source>
        <dbReference type="EMBL" id="PIZ72226.1"/>
    </source>
</evidence>
<evidence type="ECO:0000313" key="2">
    <source>
        <dbReference type="Proteomes" id="UP000229805"/>
    </source>
</evidence>